<reference evidence="2 3" key="1">
    <citation type="journal article" date="2005" name="Nature">
        <title>The genome of the social amoeba Dictyostelium discoideum.</title>
        <authorList>
            <consortium name="The Dictyostelium discoideum Sequencing Consortium"/>
            <person name="Eichinger L."/>
            <person name="Pachebat J.A."/>
            <person name="Glockner G."/>
            <person name="Rajandream M.A."/>
            <person name="Sucgang R."/>
            <person name="Berriman M."/>
            <person name="Song J."/>
            <person name="Olsen R."/>
            <person name="Szafranski K."/>
            <person name="Xu Q."/>
            <person name="Tunggal B."/>
            <person name="Kummerfeld S."/>
            <person name="Madera M."/>
            <person name="Konfortov B.A."/>
            <person name="Rivero F."/>
            <person name="Bankier A.T."/>
            <person name="Lehmann R."/>
            <person name="Hamlin N."/>
            <person name="Davies R."/>
            <person name="Gaudet P."/>
            <person name="Fey P."/>
            <person name="Pilcher K."/>
            <person name="Chen G."/>
            <person name="Saunders D."/>
            <person name="Sodergren E."/>
            <person name="Davis P."/>
            <person name="Kerhornou A."/>
            <person name="Nie X."/>
            <person name="Hall N."/>
            <person name="Anjard C."/>
            <person name="Hemphill L."/>
            <person name="Bason N."/>
            <person name="Farbrother P."/>
            <person name="Desany B."/>
            <person name="Just E."/>
            <person name="Morio T."/>
            <person name="Rost R."/>
            <person name="Churcher C."/>
            <person name="Cooper J."/>
            <person name="Haydock S."/>
            <person name="van Driessche N."/>
            <person name="Cronin A."/>
            <person name="Goodhead I."/>
            <person name="Muzny D."/>
            <person name="Mourier T."/>
            <person name="Pain A."/>
            <person name="Lu M."/>
            <person name="Harper D."/>
            <person name="Lindsay R."/>
            <person name="Hauser H."/>
            <person name="James K."/>
            <person name="Quiles M."/>
            <person name="Madan Babu M."/>
            <person name="Saito T."/>
            <person name="Buchrieser C."/>
            <person name="Wardroper A."/>
            <person name="Felder M."/>
            <person name="Thangavelu M."/>
            <person name="Johnson D."/>
            <person name="Knights A."/>
            <person name="Loulseged H."/>
            <person name="Mungall K."/>
            <person name="Oliver K."/>
            <person name="Price C."/>
            <person name="Quail M.A."/>
            <person name="Urushihara H."/>
            <person name="Hernandez J."/>
            <person name="Rabbinowitsch E."/>
            <person name="Steffen D."/>
            <person name="Sanders M."/>
            <person name="Ma J."/>
            <person name="Kohara Y."/>
            <person name="Sharp S."/>
            <person name="Simmonds M."/>
            <person name="Spiegler S."/>
            <person name="Tivey A."/>
            <person name="Sugano S."/>
            <person name="White B."/>
            <person name="Walker D."/>
            <person name="Woodward J."/>
            <person name="Winckler T."/>
            <person name="Tanaka Y."/>
            <person name="Shaulsky G."/>
            <person name="Schleicher M."/>
            <person name="Weinstock G."/>
            <person name="Rosenthal A."/>
            <person name="Cox E.C."/>
            <person name="Chisholm R.L."/>
            <person name="Gibbs R."/>
            <person name="Loomis W.F."/>
            <person name="Platzer M."/>
            <person name="Kay R.R."/>
            <person name="Williams J."/>
            <person name="Dear P.H."/>
            <person name="Noegel A.A."/>
            <person name="Barrell B."/>
            <person name="Kuspa A."/>
        </authorList>
    </citation>
    <scope>NUCLEOTIDE SEQUENCE [LARGE SCALE GENOMIC DNA]</scope>
    <source>
        <strain evidence="2 3">AX4</strain>
    </source>
</reference>
<dbReference type="InterPro" id="IPR004260">
    <property type="entry name" value="Pyr-dimer_DNA_glycosylase"/>
</dbReference>
<dbReference type="OMA" id="YHCDQHV"/>
<dbReference type="AlphaFoldDB" id="Q54U47"/>
<feature type="compositionally biased region" description="Low complexity" evidence="1">
    <location>
        <begin position="189"/>
        <end position="209"/>
    </location>
</feature>
<evidence type="ECO:0000256" key="1">
    <source>
        <dbReference type="SAM" id="MobiDB-lite"/>
    </source>
</evidence>
<proteinExistence type="predicted"/>
<protein>
    <submittedName>
        <fullName evidence="2">Uncharacterized protein</fullName>
    </submittedName>
</protein>
<gene>
    <name evidence="2" type="ORF">DDB_G0281281</name>
</gene>
<dbReference type="KEGG" id="ddi:DDB_G0281281"/>
<feature type="region of interest" description="Disordered" evidence="1">
    <location>
        <begin position="174"/>
        <end position="254"/>
    </location>
</feature>
<dbReference type="PaxDb" id="44689-DDB0204128"/>
<dbReference type="dictyBase" id="DDB_G0281281"/>
<dbReference type="HOGENOM" id="CLU_095888_0_0_1"/>
<dbReference type="RefSeq" id="XP_640929.1">
    <property type="nucleotide sequence ID" value="XM_635837.1"/>
</dbReference>
<feature type="compositionally biased region" description="Polar residues" evidence="1">
    <location>
        <begin position="242"/>
        <end position="254"/>
    </location>
</feature>
<organism evidence="2 3">
    <name type="scientific">Dictyostelium discoideum</name>
    <name type="common">Social amoeba</name>
    <dbReference type="NCBI Taxonomy" id="44689"/>
    <lineage>
        <taxon>Eukaryota</taxon>
        <taxon>Amoebozoa</taxon>
        <taxon>Evosea</taxon>
        <taxon>Eumycetozoa</taxon>
        <taxon>Dictyostelia</taxon>
        <taxon>Dictyosteliales</taxon>
        <taxon>Dictyosteliaceae</taxon>
        <taxon>Dictyostelium</taxon>
    </lineage>
</organism>
<dbReference type="GeneID" id="8622992"/>
<dbReference type="Pfam" id="PF03013">
    <property type="entry name" value="Pyr_excise"/>
    <property type="match status" value="1"/>
</dbReference>
<accession>Q54U47</accession>
<dbReference type="eggNOG" id="ENOG502SWUR">
    <property type="taxonomic scope" value="Eukaryota"/>
</dbReference>
<sequence length="254" mass="28690">MNLFYLDLVAATSARYHNDKHVVKLILEATQLLYSTWHLMEPSSDWKLKAPNPMKLTHTNHPLTKWVRTNNKTYDIVSDYCHSLLQEYTTRYGKIHSCKTHMDFLTNNYPSQLPTSMAQAPIMPLCMPDIYKVTPTNSWSDVVSSYRNYYIGEKLHFSSYKGVEWPSWLPPKSQAGTPTIVKKKKAPKASKQTTTTTTTTTKTSTATSSKKVKKTKSISSPSSSPPPPTTTQPSPFIPAVSTIKTRSQSNRKIN</sequence>
<evidence type="ECO:0000313" key="2">
    <source>
        <dbReference type="EMBL" id="EAL66937.1"/>
    </source>
</evidence>
<comment type="caution">
    <text evidence="2">The sequence shown here is derived from an EMBL/GenBank/DDBJ whole genome shotgun (WGS) entry which is preliminary data.</text>
</comment>
<dbReference type="Proteomes" id="UP000002195">
    <property type="component" value="Unassembled WGS sequence"/>
</dbReference>
<dbReference type="VEuPathDB" id="AmoebaDB:DDB_G0281281"/>
<name>Q54U47_DICDI</name>
<evidence type="ECO:0000313" key="3">
    <source>
        <dbReference type="Proteomes" id="UP000002195"/>
    </source>
</evidence>
<dbReference type="EMBL" id="AAFI02000040">
    <property type="protein sequence ID" value="EAL66937.1"/>
    <property type="molecule type" value="Genomic_DNA"/>
</dbReference>
<dbReference type="InParanoid" id="Q54U47"/>
<keyword evidence="3" id="KW-1185">Reference proteome</keyword>